<feature type="domain" description="HTH cro/C1-type" evidence="3">
    <location>
        <begin position="27"/>
        <end position="70"/>
    </location>
</feature>
<dbReference type="EMBL" id="BAAAYL010000003">
    <property type="protein sequence ID" value="GAA3381019.1"/>
    <property type="molecule type" value="Genomic_DNA"/>
</dbReference>
<evidence type="ECO:0000313" key="6">
    <source>
        <dbReference type="Proteomes" id="UP001499990"/>
    </source>
</evidence>
<dbReference type="Pfam" id="PF10901">
    <property type="entry name" value="DUF2690"/>
    <property type="match status" value="1"/>
</dbReference>
<feature type="transmembrane region" description="Helical" evidence="2">
    <location>
        <begin position="134"/>
        <end position="156"/>
    </location>
</feature>
<gene>
    <name evidence="4" type="ORF">GCM10020367_70220</name>
    <name evidence="5" type="ORF">GCM10020367_70630</name>
</gene>
<dbReference type="Gene3D" id="1.10.260.40">
    <property type="entry name" value="lambda repressor-like DNA-binding domains"/>
    <property type="match status" value="1"/>
</dbReference>
<dbReference type="Proteomes" id="UP001499990">
    <property type="component" value="Unassembled WGS sequence"/>
</dbReference>
<dbReference type="InterPro" id="IPR001387">
    <property type="entry name" value="Cro/C1-type_HTH"/>
</dbReference>
<dbReference type="RefSeq" id="WP_345045487.1">
    <property type="nucleotide sequence ID" value="NZ_BAAAYL010000003.1"/>
</dbReference>
<evidence type="ECO:0000256" key="1">
    <source>
        <dbReference type="SAM" id="MobiDB-lite"/>
    </source>
</evidence>
<keyword evidence="2" id="KW-0472">Membrane</keyword>
<reference evidence="4" key="1">
    <citation type="journal article" date="2014" name="Int. J. Syst. Evol. Microbiol.">
        <title>Complete genome of a new Firmicutes species belonging to the dominant human colonic microbiota ('Ruminococcus bicirculans') reveals two chromosomes and a selective capacity to utilize plant glucans.</title>
        <authorList>
            <consortium name="NISC Comparative Sequencing Program"/>
            <person name="Wegmann U."/>
            <person name="Louis P."/>
            <person name="Goesmann A."/>
            <person name="Henrissat B."/>
            <person name="Duncan S.H."/>
            <person name="Flint H.J."/>
        </authorList>
    </citation>
    <scope>NUCLEOTIDE SEQUENCE</scope>
    <source>
        <strain evidence="4">JCM 9651</strain>
    </source>
</reference>
<dbReference type="SUPFAM" id="SSF47413">
    <property type="entry name" value="lambda repressor-like DNA-binding domains"/>
    <property type="match status" value="1"/>
</dbReference>
<keyword evidence="2" id="KW-1133">Transmembrane helix</keyword>
<dbReference type="InterPro" id="IPR021224">
    <property type="entry name" value="DUF2690"/>
</dbReference>
<evidence type="ECO:0000256" key="2">
    <source>
        <dbReference type="SAM" id="Phobius"/>
    </source>
</evidence>
<comment type="caution">
    <text evidence="4">The sequence shown here is derived from an EMBL/GenBank/DDBJ whole genome shotgun (WGS) entry which is preliminary data.</text>
</comment>
<name>A0ABP6SPI1_9ACTN</name>
<reference evidence="6" key="2">
    <citation type="journal article" date="2019" name="Int. J. Syst. Evol. Microbiol.">
        <title>The Global Catalogue of Microorganisms (GCM) 10K type strain sequencing project: providing services to taxonomists for standard genome sequencing and annotation.</title>
        <authorList>
            <consortium name="The Broad Institute Genomics Platform"/>
            <consortium name="The Broad Institute Genome Sequencing Center for Infectious Disease"/>
            <person name="Wu L."/>
            <person name="Ma J."/>
        </authorList>
    </citation>
    <scope>NUCLEOTIDE SEQUENCE [LARGE SCALE GENOMIC DNA]</scope>
    <source>
        <strain evidence="6">JCM 9651</strain>
    </source>
</reference>
<reference evidence="4" key="3">
    <citation type="submission" date="2023-12" db="EMBL/GenBank/DDBJ databases">
        <authorList>
            <person name="Sun Q."/>
            <person name="Inoue M."/>
        </authorList>
    </citation>
    <scope>NUCLEOTIDE SEQUENCE</scope>
    <source>
        <strain evidence="4">JCM 9651</strain>
    </source>
</reference>
<evidence type="ECO:0000313" key="5">
    <source>
        <dbReference type="EMBL" id="GAA3381019.1"/>
    </source>
</evidence>
<accession>A0ABP6SPI1</accession>
<feature type="region of interest" description="Disordered" evidence="1">
    <location>
        <begin position="96"/>
        <end position="127"/>
    </location>
</feature>
<keyword evidence="6" id="KW-1185">Reference proteome</keyword>
<dbReference type="InterPro" id="IPR010982">
    <property type="entry name" value="Lambda_DNA-bd_dom_sf"/>
</dbReference>
<feature type="region of interest" description="Disordered" evidence="1">
    <location>
        <begin position="1"/>
        <end position="53"/>
    </location>
</feature>
<feature type="region of interest" description="Disordered" evidence="1">
    <location>
        <begin position="161"/>
        <end position="188"/>
    </location>
</feature>
<feature type="compositionally biased region" description="Low complexity" evidence="1">
    <location>
        <begin position="108"/>
        <end position="126"/>
    </location>
</feature>
<proteinExistence type="predicted"/>
<feature type="compositionally biased region" description="Low complexity" evidence="1">
    <location>
        <begin position="166"/>
        <end position="175"/>
    </location>
</feature>
<evidence type="ECO:0000313" key="4">
    <source>
        <dbReference type="EMBL" id="GAA3380935.1"/>
    </source>
</evidence>
<evidence type="ECO:0000259" key="3">
    <source>
        <dbReference type="PROSITE" id="PS50943"/>
    </source>
</evidence>
<dbReference type="EMBL" id="BAAAYL010000003">
    <property type="protein sequence ID" value="GAA3380935.1"/>
    <property type="molecule type" value="Genomic_DNA"/>
</dbReference>
<dbReference type="Pfam" id="PF13560">
    <property type="entry name" value="HTH_31"/>
    <property type="match status" value="1"/>
</dbReference>
<sequence length="297" mass="31389">MDPQPRNDADSGEEPPTSAGIELGQTLKRWREESNRSQNVVAKKLGTKQPTVSRWESGATLPAVEAIQALWRIRTQATETPSSDTELDRALELHQRAEMERGRGPKLSSTPAPQTTTASASSPVPAETGRKRTVLTILAASGAVVLVVAFLAWHFAGSTQTGGADRPSASAASARPAPPATCSGASCTSVEPTTTVCAQDAVTAYSGRSYGVLVELRYSPRCHAAWAKMSGTSQGDRITLAIGHDDENSQEYRQQTGHDAHTRMIHVDDLSGVRACAIVEGRGTVCATKAASGTTRP</sequence>
<protein>
    <recommendedName>
        <fullName evidence="3">HTH cro/C1-type domain-containing protein</fullName>
    </recommendedName>
</protein>
<dbReference type="CDD" id="cd00093">
    <property type="entry name" value="HTH_XRE"/>
    <property type="match status" value="1"/>
</dbReference>
<keyword evidence="2" id="KW-0812">Transmembrane</keyword>
<dbReference type="PROSITE" id="PS50943">
    <property type="entry name" value="HTH_CROC1"/>
    <property type="match status" value="1"/>
</dbReference>
<dbReference type="SMART" id="SM00530">
    <property type="entry name" value="HTH_XRE"/>
    <property type="match status" value="1"/>
</dbReference>
<organism evidence="4 6">
    <name type="scientific">Streptomyces sannanensis</name>
    <dbReference type="NCBI Taxonomy" id="285536"/>
    <lineage>
        <taxon>Bacteria</taxon>
        <taxon>Bacillati</taxon>
        <taxon>Actinomycetota</taxon>
        <taxon>Actinomycetes</taxon>
        <taxon>Kitasatosporales</taxon>
        <taxon>Streptomycetaceae</taxon>
        <taxon>Streptomyces</taxon>
    </lineage>
</organism>